<organism evidence="2 3">
    <name type="scientific">Parapedobacter pyrenivorans</name>
    <dbReference type="NCBI Taxonomy" id="1305674"/>
    <lineage>
        <taxon>Bacteria</taxon>
        <taxon>Pseudomonadati</taxon>
        <taxon>Bacteroidota</taxon>
        <taxon>Sphingobacteriia</taxon>
        <taxon>Sphingobacteriales</taxon>
        <taxon>Sphingobacteriaceae</taxon>
        <taxon>Parapedobacter</taxon>
    </lineage>
</organism>
<sequence>MKKVDKKNLVIVLLSLIIVGCAGYYLFGHEVGQFVHRWQNPHMYDSEETVDQSASEAAYYGHPDVADAAYSCESLYFYGDVGYMTKGSLRDQRAAAAYNRLPDTLLLIRYGEEIEQAEQKGVNFYETRARFSLIETYTDNPALTAYLRLAEEGKVEYLKLLPNKRGSLEVEDECDFRNKYADYFDPGVSWMRDTPLAVKEILSDYFRSNEGGSFTFVNDRRNTTQVYRLAGFTGLNRYTNQPKQELAVVLTEKNSTGNVTERMIVIGFDDADKGRILFNEVFYSKILFTVYENPYALPKEAASLASYATPAQQLIEIKTNSNRHPIYLYYDKEFDTMIRKTFSPEDEESH</sequence>
<dbReference type="EMBL" id="BMER01000004">
    <property type="protein sequence ID" value="GGG95908.1"/>
    <property type="molecule type" value="Genomic_DNA"/>
</dbReference>
<feature type="transmembrane region" description="Helical" evidence="1">
    <location>
        <begin position="9"/>
        <end position="27"/>
    </location>
</feature>
<proteinExistence type="predicted"/>
<evidence type="ECO:0000313" key="2">
    <source>
        <dbReference type="EMBL" id="GGG95908.1"/>
    </source>
</evidence>
<gene>
    <name evidence="2" type="ORF">GCM10007415_33920</name>
</gene>
<evidence type="ECO:0000313" key="3">
    <source>
        <dbReference type="Proteomes" id="UP000660862"/>
    </source>
</evidence>
<keyword evidence="1" id="KW-0472">Membrane</keyword>
<comment type="caution">
    <text evidence="2">The sequence shown here is derived from an EMBL/GenBank/DDBJ whole genome shotgun (WGS) entry which is preliminary data.</text>
</comment>
<dbReference type="PROSITE" id="PS51257">
    <property type="entry name" value="PROKAR_LIPOPROTEIN"/>
    <property type="match status" value="1"/>
</dbReference>
<keyword evidence="1" id="KW-1133">Transmembrane helix</keyword>
<reference evidence="2" key="2">
    <citation type="submission" date="2020-09" db="EMBL/GenBank/DDBJ databases">
        <authorList>
            <person name="Sun Q."/>
            <person name="Zhou Y."/>
        </authorList>
    </citation>
    <scope>NUCLEOTIDE SEQUENCE</scope>
    <source>
        <strain evidence="2">CGMCC 1.12195</strain>
    </source>
</reference>
<protein>
    <submittedName>
        <fullName evidence="2">Uncharacterized protein</fullName>
    </submittedName>
</protein>
<dbReference type="AlphaFoldDB" id="A0A917HYK4"/>
<accession>A0A917HYK4</accession>
<keyword evidence="1" id="KW-0812">Transmembrane</keyword>
<dbReference type="Proteomes" id="UP000660862">
    <property type="component" value="Unassembled WGS sequence"/>
</dbReference>
<evidence type="ECO:0000256" key="1">
    <source>
        <dbReference type="SAM" id="Phobius"/>
    </source>
</evidence>
<reference evidence="2" key="1">
    <citation type="journal article" date="2014" name="Int. J. Syst. Evol. Microbiol.">
        <title>Complete genome sequence of Corynebacterium casei LMG S-19264T (=DSM 44701T), isolated from a smear-ripened cheese.</title>
        <authorList>
            <consortium name="US DOE Joint Genome Institute (JGI-PGF)"/>
            <person name="Walter F."/>
            <person name="Albersmeier A."/>
            <person name="Kalinowski J."/>
            <person name="Ruckert C."/>
        </authorList>
    </citation>
    <scope>NUCLEOTIDE SEQUENCE</scope>
    <source>
        <strain evidence="2">CGMCC 1.12195</strain>
    </source>
</reference>
<name>A0A917HYK4_9SPHI</name>
<dbReference type="RefSeq" id="WP_188507277.1">
    <property type="nucleotide sequence ID" value="NZ_BMER01000004.1"/>
</dbReference>
<keyword evidence="3" id="KW-1185">Reference proteome</keyword>